<keyword evidence="2" id="KW-0175">Coiled coil</keyword>
<feature type="coiled-coil region" evidence="2">
    <location>
        <begin position="153"/>
        <end position="187"/>
    </location>
</feature>
<protein>
    <submittedName>
        <fullName evidence="4">Aprataxin-like protein</fullName>
    </submittedName>
</protein>
<dbReference type="Proteomes" id="UP000574390">
    <property type="component" value="Unassembled WGS sequence"/>
</dbReference>
<organism evidence="4 5">
    <name type="scientific">Perkinsus olseni</name>
    <name type="common">Perkinsus atlanticus</name>
    <dbReference type="NCBI Taxonomy" id="32597"/>
    <lineage>
        <taxon>Eukaryota</taxon>
        <taxon>Sar</taxon>
        <taxon>Alveolata</taxon>
        <taxon>Perkinsozoa</taxon>
        <taxon>Perkinsea</taxon>
        <taxon>Perkinsida</taxon>
        <taxon>Perkinsidae</taxon>
        <taxon>Perkinsus</taxon>
    </lineage>
</organism>
<evidence type="ECO:0000256" key="3">
    <source>
        <dbReference type="SAM" id="MobiDB-lite"/>
    </source>
</evidence>
<feature type="region of interest" description="Disordered" evidence="3">
    <location>
        <begin position="1"/>
        <end position="22"/>
    </location>
</feature>
<dbReference type="InterPro" id="IPR036265">
    <property type="entry name" value="HIT-like_sf"/>
</dbReference>
<dbReference type="SUPFAM" id="SSF50985">
    <property type="entry name" value="RCC1/BLIP-II"/>
    <property type="match status" value="1"/>
</dbReference>
<feature type="compositionally biased region" description="Polar residues" evidence="3">
    <location>
        <begin position="1"/>
        <end position="12"/>
    </location>
</feature>
<dbReference type="PANTHER" id="PTHR45982:SF1">
    <property type="entry name" value="REGULATOR OF CHROMOSOME CONDENSATION"/>
    <property type="match status" value="1"/>
</dbReference>
<dbReference type="SUPFAM" id="SSF54197">
    <property type="entry name" value="HIT-like"/>
    <property type="match status" value="1"/>
</dbReference>
<gene>
    <name evidence="4" type="primary">HNT3_2</name>
    <name evidence="4" type="ORF">FOZ62_025889</name>
</gene>
<dbReference type="Gene3D" id="3.30.428.10">
    <property type="entry name" value="HIT-like"/>
    <property type="match status" value="1"/>
</dbReference>
<dbReference type="GO" id="GO:0005085">
    <property type="term" value="F:guanyl-nucleotide exchange factor activity"/>
    <property type="evidence" value="ECO:0007669"/>
    <property type="project" value="TreeGrafter"/>
</dbReference>
<comment type="caution">
    <text evidence="4">The sequence shown here is derived from an EMBL/GenBank/DDBJ whole genome shotgun (WGS) entry which is preliminary data.</text>
</comment>
<dbReference type="AlphaFoldDB" id="A0A7J6QT39"/>
<evidence type="ECO:0000256" key="1">
    <source>
        <dbReference type="PROSITE-ProRule" id="PRU00235"/>
    </source>
</evidence>
<feature type="repeat" description="RCC1" evidence="1">
    <location>
        <begin position="652"/>
        <end position="707"/>
    </location>
</feature>
<sequence length="1095" mass="121621">MAASRSSLTPTHSLRGPVTLNVGQQQQLSDLVESLREQLLTEAEERHQLSEWLSVAKTESSKLRSSLAAEQEKLEKSWQIARRYEEELKSSVDKQENAEKELRECRAKLKRAENEIGSFERWKSDNVNVDRAKVLQQIESLKAQVKVAPNGDVQALATEKEELKVRSSKLEESVASLSARLREVQIQNDTILKTHVDELRDERTRQQWYLTGGNPNDEVMKGATELRQLRVKSEVDEKMKEDLRVHATSCKVYVENAHLREHLDAMKARAENYSTQLEREKMARDIAERQLRSNRKEWKLNAASDERRKILEKHHEQASAIAHSKYQAAEEKYQSLANIATESIVIGLVRVRLLRGRDGDEATPPEPRIVAVGQDRMLRIYANDMSRPSLKVLKEDLKVMYIGSNSVDIETPVDGLFRFIYPNNNTAQLTVDFSSLMAGLEVLGPHSALNVVVLEFLQPIEVIPLAFSSTALLAAVTEVIRAALGSTDCLGMSASQNSKCLAQSFPKWLARKVKMSRLRYVGKHLLACEVCVDTSSIVAAGGAHSGVLNSCPGNVFLFGSNSLGQLGGVGNTQLEEIITVSCGYGQTAVLLTDGSLYMCGQTPSDASIAGNEAEDPSAWYNRVGRFDKVSLRFKVALVSAGLDFTLLATTEGRVYGQGSNPFGALGIGTIVSTNRPVSDWTPVAIPKGTIAVNLAAGCFHSGIVDHRGWLWVAGSDLHGRLGIVRVHALECEKIPTYERVFGIPKVTAVALGSNHSIVLCQDGDVWGWGSNERGQLGLGYGCENIRPVKLPVKSAVAMSAGRSHSATIDSIGGLWTCGDNRRNQCGWGFGDDSVCKFTLVQRSIIAHACGWSHTIAVREDGTVLSCGCPDDDRLGVDADIDMEAFLSKTRYKFTLENVAALILSICPSIVMSSLQLVKTCRDEIQKVAPGPRWREALYQYGRHPDRYRDAIIHKSEEGFTTVYDGYPKSTVHLLILPDQRIKTPQQLDRSGEFGTSFLRRVHKYADWLIGELHKQEHLRELEFKLGIHAVPSMEPFHVHVISTDMRSNRIKHKKHWNSFTTPFFVQLTQVEDILEHDGELGRETPSHGEASFLMS</sequence>
<dbReference type="Gene3D" id="2.130.10.30">
    <property type="entry name" value="Regulator of chromosome condensation 1/beta-lactamase-inhibitor protein II"/>
    <property type="match status" value="2"/>
</dbReference>
<feature type="repeat" description="RCC1" evidence="1">
    <location>
        <begin position="553"/>
        <end position="593"/>
    </location>
</feature>
<feature type="repeat" description="RCC1" evidence="1">
    <location>
        <begin position="763"/>
        <end position="811"/>
    </location>
</feature>
<dbReference type="GO" id="GO:0005737">
    <property type="term" value="C:cytoplasm"/>
    <property type="evidence" value="ECO:0007669"/>
    <property type="project" value="TreeGrafter"/>
</dbReference>
<dbReference type="EMBL" id="JABANM010027736">
    <property type="protein sequence ID" value="KAF4710826.1"/>
    <property type="molecule type" value="Genomic_DNA"/>
</dbReference>
<feature type="repeat" description="RCC1" evidence="1">
    <location>
        <begin position="708"/>
        <end position="762"/>
    </location>
</feature>
<evidence type="ECO:0000313" key="4">
    <source>
        <dbReference type="EMBL" id="KAF4710826.1"/>
    </source>
</evidence>
<dbReference type="Pfam" id="PF13540">
    <property type="entry name" value="RCC1_2"/>
    <property type="match status" value="2"/>
</dbReference>
<reference evidence="4 5" key="1">
    <citation type="submission" date="2020-04" db="EMBL/GenBank/DDBJ databases">
        <title>Perkinsus olseni comparative genomics.</title>
        <authorList>
            <person name="Bogema D.R."/>
        </authorList>
    </citation>
    <scope>NUCLEOTIDE SEQUENCE [LARGE SCALE GENOMIC DNA]</scope>
    <source>
        <strain evidence="4">ATCC PRA-205</strain>
    </source>
</reference>
<dbReference type="InterPro" id="IPR000408">
    <property type="entry name" value="Reg_chr_condens"/>
</dbReference>
<dbReference type="Pfam" id="PF11969">
    <property type="entry name" value="DcpS_C"/>
    <property type="match status" value="1"/>
</dbReference>
<dbReference type="PANTHER" id="PTHR45982">
    <property type="entry name" value="REGULATOR OF CHROMOSOME CONDENSATION"/>
    <property type="match status" value="1"/>
</dbReference>
<evidence type="ECO:0000313" key="5">
    <source>
        <dbReference type="Proteomes" id="UP000574390"/>
    </source>
</evidence>
<dbReference type="InterPro" id="IPR051553">
    <property type="entry name" value="Ran_GTPase-activating"/>
</dbReference>
<accession>A0A7J6QT39</accession>
<evidence type="ECO:0000256" key="2">
    <source>
        <dbReference type="SAM" id="Coils"/>
    </source>
</evidence>
<name>A0A7J6QT39_PEROL</name>
<feature type="coiled-coil region" evidence="2">
    <location>
        <begin position="81"/>
        <end position="115"/>
    </location>
</feature>
<proteinExistence type="predicted"/>
<feature type="coiled-coil region" evidence="2">
    <location>
        <begin position="256"/>
        <end position="297"/>
    </location>
</feature>
<dbReference type="InterPro" id="IPR009091">
    <property type="entry name" value="RCC1/BLIP-II"/>
</dbReference>
<dbReference type="PROSITE" id="PS50012">
    <property type="entry name" value="RCC1_3"/>
    <property type="match status" value="4"/>
</dbReference>